<evidence type="ECO:0000313" key="4">
    <source>
        <dbReference type="Proteomes" id="UP000234891"/>
    </source>
</evidence>
<accession>A0A2N5NHG1</accession>
<dbReference type="AlphaFoldDB" id="A0A2N5NHG1"/>
<dbReference type="Proteomes" id="UP000234891">
    <property type="component" value="Unassembled WGS sequence"/>
</dbReference>
<name>A0A2N5NHG1_MEDGN</name>
<comment type="caution">
    <text evidence="1">The sequence shown here is derived from an EMBL/GenBank/DDBJ whole genome shotgun (WGS) entry which is preliminary data.</text>
</comment>
<protein>
    <submittedName>
        <fullName evidence="1">Uncharacterized protein</fullName>
    </submittedName>
</protein>
<evidence type="ECO:0000313" key="1">
    <source>
        <dbReference type="EMBL" id="PLT54535.1"/>
    </source>
</evidence>
<sequence>MRHAVMGFFILIMLIFAGASIYTAETKTMHQNELDSILGAAMEESMEILTVNPTYSIGKEVEGKELAADFIQNMLMRTTSKSTFEVEILTADAQKGLLDVRVTEYYRQIWGNGKAVARKTVILDDVEGKEEVFSKISFWKSYKNNKVEEKRIVKQVVVPEGILLPKEILPVENGSGDEKVKGWRAVGQLENTIYTKENIGTVQAKGDMDFEAVYEKTGSKAD</sequence>
<reference evidence="3 4" key="1">
    <citation type="journal article" date="2017" name="Genome Med.">
        <title>A novel Ruminococcus gnavus clade enriched in inflammatory bowel disease patients.</title>
        <authorList>
            <person name="Hall A.B."/>
            <person name="Yassour M."/>
            <person name="Sauk J."/>
            <person name="Garner A."/>
            <person name="Jiang X."/>
            <person name="Arthur T."/>
            <person name="Lagoudas G.K."/>
            <person name="Vatanen T."/>
            <person name="Fornelos N."/>
            <person name="Wilson R."/>
            <person name="Bertha M."/>
            <person name="Cohen M."/>
            <person name="Garber J."/>
            <person name="Khalili H."/>
            <person name="Gevers D."/>
            <person name="Ananthakrishnan A.N."/>
            <person name="Kugathasan S."/>
            <person name="Lander E.S."/>
            <person name="Blainey P."/>
            <person name="Vlamakis H."/>
            <person name="Xavier R.J."/>
            <person name="Huttenhower C."/>
        </authorList>
    </citation>
    <scope>NUCLEOTIDE SEQUENCE [LARGE SCALE GENOMIC DNA]</scope>
    <source>
        <strain evidence="1 3">RJX1118</strain>
        <strain evidence="2 4">RJX1124</strain>
    </source>
</reference>
<evidence type="ECO:0000313" key="2">
    <source>
        <dbReference type="EMBL" id="PLT69898.1"/>
    </source>
</evidence>
<dbReference type="EMBL" id="NIHM01000012">
    <property type="protein sequence ID" value="PLT54535.1"/>
    <property type="molecule type" value="Genomic_DNA"/>
</dbReference>
<dbReference type="EMBL" id="NIHS01000039">
    <property type="protein sequence ID" value="PLT69898.1"/>
    <property type="molecule type" value="Genomic_DNA"/>
</dbReference>
<dbReference type="Proteomes" id="UP000234849">
    <property type="component" value="Unassembled WGS sequence"/>
</dbReference>
<organism evidence="1 3">
    <name type="scientific">Mediterraneibacter gnavus</name>
    <name type="common">Ruminococcus gnavus</name>
    <dbReference type="NCBI Taxonomy" id="33038"/>
    <lineage>
        <taxon>Bacteria</taxon>
        <taxon>Bacillati</taxon>
        <taxon>Bacillota</taxon>
        <taxon>Clostridia</taxon>
        <taxon>Lachnospirales</taxon>
        <taxon>Lachnospiraceae</taxon>
        <taxon>Mediterraneibacter</taxon>
    </lineage>
</organism>
<dbReference type="RefSeq" id="WP_022037803.1">
    <property type="nucleotide sequence ID" value="NZ_BAABXV010000001.1"/>
</dbReference>
<evidence type="ECO:0000313" key="3">
    <source>
        <dbReference type="Proteomes" id="UP000234849"/>
    </source>
</evidence>
<gene>
    <name evidence="1" type="ORF">CDL18_09675</name>
    <name evidence="2" type="ORF">CDL26_14890</name>
</gene>
<proteinExistence type="predicted"/>